<dbReference type="EMBL" id="LANA01000001">
    <property type="protein sequence ID" value="NMN67495.1"/>
    <property type="molecule type" value="Genomic_DNA"/>
</dbReference>
<evidence type="ECO:0000259" key="5">
    <source>
        <dbReference type="Pfam" id="PF00185"/>
    </source>
</evidence>
<dbReference type="PANTHER" id="PTHR45753">
    <property type="entry name" value="ORNITHINE CARBAMOYLTRANSFERASE, MITOCHONDRIAL"/>
    <property type="match status" value="1"/>
</dbReference>
<gene>
    <name evidence="7" type="ORF">VP91_00006380</name>
</gene>
<dbReference type="SUPFAM" id="SSF53671">
    <property type="entry name" value="Aspartate/ornithine carbamoyltransferase"/>
    <property type="match status" value="1"/>
</dbReference>
<evidence type="ECO:0000256" key="4">
    <source>
        <dbReference type="RuleBase" id="RU003634"/>
    </source>
</evidence>
<sequence>MKHFITLKNIPATDLKKIVKDAKKRKEKRRKLNNLDIDKDNPLKGKLLIQMFEKASSRTRLSFYLAIKQLGGGTITIKANELHLGRGGESLADTAKILSTYGDGFMLRTDSDKKIKEFSKYLTIPIINGLSPSSHPTQVLSDIFTVEEIKKKSISKLNICWVGDSNNVLNSLIAASVKFSFKLSIGCPENYRPKKSILDWAKKNKGKINIYSDVTKAVKNADIIFSDKVISLNDKVNKSKKIKDFKNFRINSKLISFAKKDVTFLHCLPRGTEVSNEIFLGKNSKVWLQALNRVHVQKSILLYCFDKLR</sequence>
<organism evidence="7 8">
    <name type="scientific">Pelagibacter ubique</name>
    <dbReference type="NCBI Taxonomy" id="198252"/>
    <lineage>
        <taxon>Bacteria</taxon>
        <taxon>Pseudomonadati</taxon>
        <taxon>Pseudomonadota</taxon>
        <taxon>Alphaproteobacteria</taxon>
        <taxon>Candidatus Pelagibacterales</taxon>
        <taxon>Candidatus Pelagibacteraceae</taxon>
        <taxon>Candidatus Pelagibacter</taxon>
    </lineage>
</organism>
<dbReference type="NCBIfam" id="TIGR00658">
    <property type="entry name" value="orni_carb_tr"/>
    <property type="match status" value="1"/>
</dbReference>
<evidence type="ECO:0000313" key="8">
    <source>
        <dbReference type="Proteomes" id="UP001166004"/>
    </source>
</evidence>
<evidence type="ECO:0000256" key="3">
    <source>
        <dbReference type="NCBIfam" id="TIGR00658"/>
    </source>
</evidence>
<dbReference type="InterPro" id="IPR006131">
    <property type="entry name" value="Asp_carbamoyltransf_Asp/Orn-bd"/>
</dbReference>
<evidence type="ECO:0000256" key="1">
    <source>
        <dbReference type="ARBA" id="ARBA00003822"/>
    </source>
</evidence>
<dbReference type="PANTHER" id="PTHR45753:SF3">
    <property type="entry name" value="ORNITHINE TRANSCARBAMYLASE, MITOCHONDRIAL"/>
    <property type="match status" value="1"/>
</dbReference>
<dbReference type="InterPro" id="IPR036901">
    <property type="entry name" value="Asp/Orn_carbamoylTrfase_sf"/>
</dbReference>
<dbReference type="NCBIfam" id="NF001986">
    <property type="entry name" value="PRK00779.1"/>
    <property type="match status" value="1"/>
</dbReference>
<dbReference type="InterPro" id="IPR006132">
    <property type="entry name" value="Asp/Orn_carbamoyltranf_P-bd"/>
</dbReference>
<dbReference type="InterPro" id="IPR002292">
    <property type="entry name" value="Orn/put_carbamltrans"/>
</dbReference>
<keyword evidence="2 4" id="KW-0808">Transferase</keyword>
<dbReference type="Gene3D" id="3.40.50.1370">
    <property type="entry name" value="Aspartate/ornithine carbamoyltransferase"/>
    <property type="match status" value="2"/>
</dbReference>
<keyword evidence="8" id="KW-1185">Reference proteome</keyword>
<name>A0ABX1T060_PELUQ</name>
<dbReference type="Pfam" id="PF00185">
    <property type="entry name" value="OTCace"/>
    <property type="match status" value="1"/>
</dbReference>
<comment type="function">
    <text evidence="1">Reversibly catalyzes the transfer of the carbamoyl group from carbamoyl phosphate (CP) to the N(epsilon) atom of ornithine (ORN) to produce L-citrulline.</text>
</comment>
<dbReference type="InterPro" id="IPR006130">
    <property type="entry name" value="Asp/Orn_carbamoylTrfase"/>
</dbReference>
<protein>
    <recommendedName>
        <fullName evidence="3">Ornithine carbamoyltransferase</fullName>
        <ecNumber evidence="3">2.1.3.3</ecNumber>
    </recommendedName>
</protein>
<reference evidence="7 8" key="1">
    <citation type="submission" date="2019-07" db="EMBL/GenBank/DDBJ databases">
        <title>SAR11 Genome Evolution.</title>
        <authorList>
            <person name="Giovannoni S."/>
        </authorList>
    </citation>
    <scope>NUCLEOTIDE SEQUENCE [LARGE SCALE GENOMIC DNA]</scope>
    <source>
        <strain evidence="7 8">HTCC9565</strain>
    </source>
</reference>
<dbReference type="Proteomes" id="UP001166004">
    <property type="component" value="Unassembled WGS sequence"/>
</dbReference>
<evidence type="ECO:0000259" key="6">
    <source>
        <dbReference type="Pfam" id="PF02729"/>
    </source>
</evidence>
<evidence type="ECO:0000313" key="7">
    <source>
        <dbReference type="EMBL" id="NMN67495.1"/>
    </source>
</evidence>
<feature type="domain" description="Aspartate/ornithine carbamoyltransferase carbamoyl-P binding" evidence="6">
    <location>
        <begin position="2"/>
        <end position="148"/>
    </location>
</feature>
<comment type="caution">
    <text evidence="7">The sequence shown here is derived from an EMBL/GenBank/DDBJ whole genome shotgun (WGS) entry which is preliminary data.</text>
</comment>
<dbReference type="EC" id="2.1.3.3" evidence="3"/>
<dbReference type="PRINTS" id="PR00102">
    <property type="entry name" value="OTCASE"/>
</dbReference>
<comment type="similarity">
    <text evidence="4">Belongs to the aspartate/ornithine carbamoyltransferase superfamily.</text>
</comment>
<dbReference type="PRINTS" id="PR00100">
    <property type="entry name" value="AOTCASE"/>
</dbReference>
<feature type="domain" description="Aspartate/ornithine carbamoyltransferase Asp/Orn-binding" evidence="5">
    <location>
        <begin position="156"/>
        <end position="303"/>
    </location>
</feature>
<proteinExistence type="inferred from homology"/>
<dbReference type="RefSeq" id="WP_169035988.1">
    <property type="nucleotide sequence ID" value="NZ_LANA01000001.1"/>
</dbReference>
<evidence type="ECO:0000256" key="2">
    <source>
        <dbReference type="ARBA" id="ARBA00022679"/>
    </source>
</evidence>
<accession>A0ABX1T060</accession>
<dbReference type="Pfam" id="PF02729">
    <property type="entry name" value="OTCace_N"/>
    <property type="match status" value="1"/>
</dbReference>